<dbReference type="InterPro" id="IPR011990">
    <property type="entry name" value="TPR-like_helical_dom_sf"/>
</dbReference>
<dbReference type="KEGG" id="mur:EQY75_04350"/>
<dbReference type="RefSeq" id="WP_129603195.1">
    <property type="nucleotide sequence ID" value="NZ_CP035544.1"/>
</dbReference>
<feature type="transmembrane region" description="Helical" evidence="1">
    <location>
        <begin position="47"/>
        <end position="66"/>
    </location>
</feature>
<dbReference type="Gene3D" id="1.25.40.10">
    <property type="entry name" value="Tetratricopeptide repeat domain"/>
    <property type="match status" value="2"/>
</dbReference>
<keyword evidence="1" id="KW-0472">Membrane</keyword>
<feature type="transmembrane region" description="Helical" evidence="1">
    <location>
        <begin position="12"/>
        <end position="35"/>
    </location>
</feature>
<dbReference type="Gene3D" id="3.40.50.10070">
    <property type="entry name" value="TolB, N-terminal domain"/>
    <property type="match status" value="1"/>
</dbReference>
<dbReference type="EMBL" id="CP035544">
    <property type="protein sequence ID" value="QBA63832.1"/>
    <property type="molecule type" value="Genomic_DNA"/>
</dbReference>
<keyword evidence="1" id="KW-0812">Transmembrane</keyword>
<dbReference type="OrthoDB" id="9779074at2"/>
<protein>
    <submittedName>
        <fullName evidence="2">Uncharacterized protein</fullName>
    </submittedName>
</protein>
<keyword evidence="3" id="KW-1185">Reference proteome</keyword>
<feature type="transmembrane region" description="Helical" evidence="1">
    <location>
        <begin position="96"/>
        <end position="115"/>
    </location>
</feature>
<proteinExistence type="predicted"/>
<evidence type="ECO:0000256" key="1">
    <source>
        <dbReference type="SAM" id="Phobius"/>
    </source>
</evidence>
<gene>
    <name evidence="2" type="ORF">EQY75_04350</name>
</gene>
<sequence>MSNFFEELKTRNVYKVATAYTVTAWLLMQVVGTLANNLRWPASIAETFTLILIAGFPIALILTWLYEFTPKGIKRTGKIQQDTFDNRKAGRRLNRVIIGTLAITLCFMLVERFFFAGRTTINKKQKASIAVLPFVNMSSDAENAYFADGLTESILDKLAKISGMQVTARTSSFKFKDKNEDVRDIGQQLSVNYILEGSVQYDRRSNRIRITAQLINANNGYHLSSDSYEDNFDEIFRLQEDVSRKIASKLQVRLLPQEERELASELTGNKDAYKLYLEARTYSVKRDDKNLEKAINLLNQALEIDPEFAEAHAELSFLYPQRFFYGNLSKEVRDEKMDFHLREAVRLAPNKAEVLLAEARYNSRGRWDSSLVISKTRKAIELQPSNADAHFLLFQALGRAGQMELRIASLDKAVTLDPFNSTFLSAWARLYFYQLKQPEKGLQAMNKVIANDSSYLLAAVGKMNMLTYEPYGDLAQAFTSYHQITQKNPYERPNPLLVTSLDLDLDPVSDKYARYQQMNYPDNEDHTFGNILFLHSLKKEYELARDWILFWEKEKNLDPELAALHLAYLEWKKGDHSGLYALLDKWNPKFRDASITSSDLDGDSARDLIDYINILRMTNDKSLADNLAAILCEYYQNRIDDNPYLISIGKERMLMDCYYASDDIQNFLDVLNTSYFVHKNKDGVFSELRYGTYDRFNQNAEFRALKNRIIEDTHRMRAEVITYLKEEGEWDPDWDKELGLD</sequence>
<reference evidence="2 3" key="1">
    <citation type="submission" date="2019-01" db="EMBL/GenBank/DDBJ databases">
        <title>Muriicola soli sp. nov., isolated from soil.</title>
        <authorList>
            <person name="Kang H.J."/>
            <person name="Kim S.B."/>
        </authorList>
    </citation>
    <scope>NUCLEOTIDE SEQUENCE [LARGE SCALE GENOMIC DNA]</scope>
    <source>
        <strain evidence="2 3">MMS17-SY002</strain>
    </source>
</reference>
<dbReference type="Proteomes" id="UP000290889">
    <property type="component" value="Chromosome"/>
</dbReference>
<keyword evidence="1" id="KW-1133">Transmembrane helix</keyword>
<accession>A0A411E825</accession>
<organism evidence="2 3">
    <name type="scientific">Muriicola soli</name>
    <dbReference type="NCBI Taxonomy" id="2507538"/>
    <lineage>
        <taxon>Bacteria</taxon>
        <taxon>Pseudomonadati</taxon>
        <taxon>Bacteroidota</taxon>
        <taxon>Flavobacteriia</taxon>
        <taxon>Flavobacteriales</taxon>
        <taxon>Flavobacteriaceae</taxon>
        <taxon>Muriicola</taxon>
    </lineage>
</organism>
<name>A0A411E825_9FLAO</name>
<dbReference type="SUPFAM" id="SSF81901">
    <property type="entry name" value="HCP-like"/>
    <property type="match status" value="1"/>
</dbReference>
<evidence type="ECO:0000313" key="2">
    <source>
        <dbReference type="EMBL" id="QBA63832.1"/>
    </source>
</evidence>
<dbReference type="AlphaFoldDB" id="A0A411E825"/>
<evidence type="ECO:0000313" key="3">
    <source>
        <dbReference type="Proteomes" id="UP000290889"/>
    </source>
</evidence>